<dbReference type="InParanoid" id="G2Y0Q5"/>
<dbReference type="HOGENOM" id="CLU_3384658_0_0_1"/>
<dbReference type="EMBL" id="FQ790281">
    <property type="protein sequence ID" value="CCD46220.1"/>
    <property type="molecule type" value="Genomic_DNA"/>
</dbReference>
<evidence type="ECO:0000313" key="1">
    <source>
        <dbReference type="EMBL" id="CCD46220.1"/>
    </source>
</evidence>
<dbReference type="Proteomes" id="UP000008177">
    <property type="component" value="Unplaced contigs"/>
</dbReference>
<gene>
    <name evidence="1" type="ORF">BofuT4_uP117700.1</name>
</gene>
<name>G2Y0Q5_BOTF4</name>
<dbReference type="AlphaFoldDB" id="G2Y0Q5"/>
<sequence length="33" mass="3964">MGRTGFYNTTILRIYYKDIILQWVLGQETLQID</sequence>
<reference evidence="2" key="1">
    <citation type="journal article" date="2011" name="PLoS Genet.">
        <title>Genomic analysis of the necrotrophic fungal pathogens Sclerotinia sclerotiorum and Botrytis cinerea.</title>
        <authorList>
            <person name="Amselem J."/>
            <person name="Cuomo C.A."/>
            <person name="van Kan J.A."/>
            <person name="Viaud M."/>
            <person name="Benito E.P."/>
            <person name="Couloux A."/>
            <person name="Coutinho P.M."/>
            <person name="de Vries R.P."/>
            <person name="Dyer P.S."/>
            <person name="Fillinger S."/>
            <person name="Fournier E."/>
            <person name="Gout L."/>
            <person name="Hahn M."/>
            <person name="Kohn L."/>
            <person name="Lapalu N."/>
            <person name="Plummer K.M."/>
            <person name="Pradier J.M."/>
            <person name="Quevillon E."/>
            <person name="Sharon A."/>
            <person name="Simon A."/>
            <person name="ten Have A."/>
            <person name="Tudzynski B."/>
            <person name="Tudzynski P."/>
            <person name="Wincker P."/>
            <person name="Andrew M."/>
            <person name="Anthouard V."/>
            <person name="Beever R.E."/>
            <person name="Beffa R."/>
            <person name="Benoit I."/>
            <person name="Bouzid O."/>
            <person name="Brault B."/>
            <person name="Chen Z."/>
            <person name="Choquer M."/>
            <person name="Collemare J."/>
            <person name="Cotton P."/>
            <person name="Danchin E.G."/>
            <person name="Da Silva C."/>
            <person name="Gautier A."/>
            <person name="Giraud C."/>
            <person name="Giraud T."/>
            <person name="Gonzalez C."/>
            <person name="Grossetete S."/>
            <person name="Guldener U."/>
            <person name="Henrissat B."/>
            <person name="Howlett B.J."/>
            <person name="Kodira C."/>
            <person name="Kretschmer M."/>
            <person name="Lappartient A."/>
            <person name="Leroch M."/>
            <person name="Levis C."/>
            <person name="Mauceli E."/>
            <person name="Neuveglise C."/>
            <person name="Oeser B."/>
            <person name="Pearson M."/>
            <person name="Poulain J."/>
            <person name="Poussereau N."/>
            <person name="Quesneville H."/>
            <person name="Rascle C."/>
            <person name="Schumacher J."/>
            <person name="Segurens B."/>
            <person name="Sexton A."/>
            <person name="Silva E."/>
            <person name="Sirven C."/>
            <person name="Soanes D.M."/>
            <person name="Talbot N.J."/>
            <person name="Templeton M."/>
            <person name="Yandava C."/>
            <person name="Yarden O."/>
            <person name="Zeng Q."/>
            <person name="Rollins J.A."/>
            <person name="Lebrun M.H."/>
            <person name="Dickman M."/>
        </authorList>
    </citation>
    <scope>NUCLEOTIDE SEQUENCE [LARGE SCALE GENOMIC DNA]</scope>
    <source>
        <strain evidence="2">T4</strain>
    </source>
</reference>
<organism evidence="1 2">
    <name type="scientific">Botryotinia fuckeliana (strain T4)</name>
    <name type="common">Noble rot fungus</name>
    <name type="synonym">Botrytis cinerea</name>
    <dbReference type="NCBI Taxonomy" id="999810"/>
    <lineage>
        <taxon>Eukaryota</taxon>
        <taxon>Fungi</taxon>
        <taxon>Dikarya</taxon>
        <taxon>Ascomycota</taxon>
        <taxon>Pezizomycotina</taxon>
        <taxon>Leotiomycetes</taxon>
        <taxon>Helotiales</taxon>
        <taxon>Sclerotiniaceae</taxon>
        <taxon>Botrytis</taxon>
    </lineage>
</organism>
<proteinExistence type="predicted"/>
<protein>
    <submittedName>
        <fullName evidence="1">Uncharacterized protein</fullName>
    </submittedName>
</protein>
<evidence type="ECO:0000313" key="2">
    <source>
        <dbReference type="Proteomes" id="UP000008177"/>
    </source>
</evidence>
<accession>G2Y0Q5</accession>